<dbReference type="HOGENOM" id="CLU_079178_0_0_1"/>
<dbReference type="OrthoDB" id="10249691at2759"/>
<feature type="compositionally biased region" description="Basic and acidic residues" evidence="1">
    <location>
        <begin position="276"/>
        <end position="285"/>
    </location>
</feature>
<dbReference type="SUPFAM" id="SSF160631">
    <property type="entry name" value="SMI1/KNR4-like"/>
    <property type="match status" value="1"/>
</dbReference>
<accession>N6T3R3</accession>
<evidence type="ECO:0000256" key="1">
    <source>
        <dbReference type="SAM" id="MobiDB-lite"/>
    </source>
</evidence>
<dbReference type="STRING" id="77166.N6T3R3"/>
<feature type="region of interest" description="Disordered" evidence="1">
    <location>
        <begin position="265"/>
        <end position="302"/>
    </location>
</feature>
<dbReference type="EMBL" id="KB741231">
    <property type="protein sequence ID" value="ENN72253.1"/>
    <property type="molecule type" value="Genomic_DNA"/>
</dbReference>
<feature type="compositionally biased region" description="Polar residues" evidence="1">
    <location>
        <begin position="265"/>
        <end position="274"/>
    </location>
</feature>
<dbReference type="InterPro" id="IPR039231">
    <property type="entry name" value="TPGS2"/>
</dbReference>
<sequence>MGFVVDKVSEDSFYENLLLGLSRVLDRSQCVSKLSLKRLSGIRQVDIRAWEHNNGVILPEDLRSFYSSTDGFLFSYEFSYDFHSSDEEKNIRLGVIQINPLNDLIRTFGYETKNTAQVQHNGNIHSLTLSRESKGFLRLPSVSKVFELAHVDEKGKVVLVYPTTYSVPAIWLYSGQMHFSYLAEDFTRYFRMCLAHLGIPCWQYIFSKEPLPEWSREMFNLIVPGVLPEDRNLVEGRSYKHPIEHTNKIDPSIFLVSSSNPMPAIDSSYSNVRQPSEAKAREKQKVKAVPRRAMSCKSKKGN</sequence>
<dbReference type="OMA" id="WQCCVAG"/>
<evidence type="ECO:0008006" key="5">
    <source>
        <dbReference type="Google" id="ProtNLM"/>
    </source>
</evidence>
<reference evidence="2 4" key="1">
    <citation type="journal article" date="2013" name="Genome Biol.">
        <title>Draft genome of the mountain pine beetle, Dendroctonus ponderosae Hopkins, a major forest pest.</title>
        <authorList>
            <person name="Keeling C.I."/>
            <person name="Yuen M.M."/>
            <person name="Liao N.Y."/>
            <person name="Docking T.R."/>
            <person name="Chan S.K."/>
            <person name="Taylor G.A."/>
            <person name="Palmquist D.L."/>
            <person name="Jackman S.D."/>
            <person name="Nguyen A."/>
            <person name="Li M."/>
            <person name="Henderson H."/>
            <person name="Janes J.K."/>
            <person name="Zhao Y."/>
            <person name="Pandoh P."/>
            <person name="Moore R."/>
            <person name="Sperling F.A."/>
            <person name="Huber D.P."/>
            <person name="Birol I."/>
            <person name="Jones S.J."/>
            <person name="Bohlmann J."/>
        </authorList>
    </citation>
    <scope>NUCLEOTIDE SEQUENCE</scope>
</reference>
<protein>
    <recommendedName>
        <fullName evidence="5">Knr4/Smi1-like domain-containing protein</fullName>
    </recommendedName>
</protein>
<evidence type="ECO:0000313" key="4">
    <source>
        <dbReference type="Proteomes" id="UP000030742"/>
    </source>
</evidence>
<dbReference type="PANTHER" id="PTHR31854:SF2">
    <property type="entry name" value="TUBULIN POLYGLUTAMYLASE COMPLEX SUBUNIT 2"/>
    <property type="match status" value="1"/>
</dbReference>
<evidence type="ECO:0000313" key="2">
    <source>
        <dbReference type="EMBL" id="ENN72253.1"/>
    </source>
</evidence>
<proteinExistence type="predicted"/>
<dbReference type="PANTHER" id="PTHR31854">
    <property type="entry name" value="TUBULIN POLYGLUTAMYLASE COMPLEX SUBUNIT 2"/>
    <property type="match status" value="1"/>
</dbReference>
<feature type="non-terminal residue" evidence="2">
    <location>
        <position position="1"/>
    </location>
</feature>
<dbReference type="AlphaFoldDB" id="N6T3R3"/>
<evidence type="ECO:0000313" key="3">
    <source>
        <dbReference type="EMBL" id="ERL94354.1"/>
    </source>
</evidence>
<name>N6T3R3_DENPD</name>
<dbReference type="Proteomes" id="UP000030742">
    <property type="component" value="Unassembled WGS sequence"/>
</dbReference>
<organism evidence="2">
    <name type="scientific">Dendroctonus ponderosae</name>
    <name type="common">Mountain pine beetle</name>
    <dbReference type="NCBI Taxonomy" id="77166"/>
    <lineage>
        <taxon>Eukaryota</taxon>
        <taxon>Metazoa</taxon>
        <taxon>Ecdysozoa</taxon>
        <taxon>Arthropoda</taxon>
        <taxon>Hexapoda</taxon>
        <taxon>Insecta</taxon>
        <taxon>Pterygota</taxon>
        <taxon>Neoptera</taxon>
        <taxon>Endopterygota</taxon>
        <taxon>Coleoptera</taxon>
        <taxon>Polyphaga</taxon>
        <taxon>Cucujiformia</taxon>
        <taxon>Curculionidae</taxon>
        <taxon>Scolytinae</taxon>
        <taxon>Dendroctonus</taxon>
    </lineage>
</organism>
<dbReference type="InterPro" id="IPR037883">
    <property type="entry name" value="Knr4/Smi1-like_sf"/>
</dbReference>
<dbReference type="EMBL" id="KB632387">
    <property type="protein sequence ID" value="ERL94354.1"/>
    <property type="molecule type" value="Genomic_DNA"/>
</dbReference>
<gene>
    <name evidence="3" type="ORF">D910_11635</name>
    <name evidence="2" type="ORF">YQE_11116</name>
</gene>